<protein>
    <submittedName>
        <fullName evidence="3">DUF2510 domain-containing protein</fullName>
    </submittedName>
</protein>
<sequence length="211" mass="23438">MTTPTPPPGWYPDPQNPAIIRYWDGVRWTANAHPNSLTTQPAVPPAPKRKYAWLLYAAVALILIVAVTGFFDPSSSTSKPAANYPTLDASKDPTLLDPSTYEEINERDFAVILKNPWDHIGRRVILHGTVWQFDTATGSDHFLAEVGTSPTRLMNNERAYIDGRASVLAPFVEGDEVTMHVVVDGQKTYTSTEEKEITVPQFQVAMIELTK</sequence>
<evidence type="ECO:0000259" key="2">
    <source>
        <dbReference type="Pfam" id="PF10708"/>
    </source>
</evidence>
<evidence type="ECO:0000313" key="3">
    <source>
        <dbReference type="EMBL" id="QSE94211.1"/>
    </source>
</evidence>
<feature type="transmembrane region" description="Helical" evidence="1">
    <location>
        <begin position="51"/>
        <end position="71"/>
    </location>
</feature>
<feature type="domain" description="DUF2510" evidence="2">
    <location>
        <begin position="8"/>
        <end position="35"/>
    </location>
</feature>
<accession>A0A974ZY09</accession>
<gene>
    <name evidence="3" type="ORF">JWS13_39240</name>
</gene>
<proteinExistence type="predicted"/>
<dbReference type="Pfam" id="PF10708">
    <property type="entry name" value="DUF2510"/>
    <property type="match status" value="1"/>
</dbReference>
<name>A0A974ZY09_9NOCA</name>
<keyword evidence="1" id="KW-0812">Transmembrane</keyword>
<evidence type="ECO:0000256" key="1">
    <source>
        <dbReference type="SAM" id="Phobius"/>
    </source>
</evidence>
<keyword evidence="1" id="KW-0472">Membrane</keyword>
<keyword evidence="4" id="KW-1185">Reference proteome</keyword>
<dbReference type="InterPro" id="IPR018929">
    <property type="entry name" value="DUF2510"/>
</dbReference>
<dbReference type="RefSeq" id="WP_206010643.1">
    <property type="nucleotide sequence ID" value="NZ_CP070619.1"/>
</dbReference>
<reference evidence="3 4" key="2">
    <citation type="journal article" date="2022" name="Arch. Microbiol.">
        <title>Rhodococcus pseudokoreensis sp. nov. isolated from the rhizosphere of young M26 apple rootstocks.</title>
        <authorList>
            <person name="Kampfer P."/>
            <person name="Glaeser S.P."/>
            <person name="Blom J."/>
            <person name="Wolf J."/>
            <person name="Benning S."/>
            <person name="Schloter M."/>
            <person name="Neumann-Schaal M."/>
        </authorList>
    </citation>
    <scope>NUCLEOTIDE SEQUENCE [LARGE SCALE GENOMIC DNA]</scope>
    <source>
        <strain evidence="3 4">R79</strain>
    </source>
</reference>
<dbReference type="EMBL" id="CP070619">
    <property type="protein sequence ID" value="QSE94211.1"/>
    <property type="molecule type" value="Genomic_DNA"/>
</dbReference>
<evidence type="ECO:0000313" key="4">
    <source>
        <dbReference type="Proteomes" id="UP000662986"/>
    </source>
</evidence>
<dbReference type="Proteomes" id="UP000662986">
    <property type="component" value="Chromosome"/>
</dbReference>
<organism evidence="3 4">
    <name type="scientific">Rhodococcus pseudokoreensis</name>
    <dbReference type="NCBI Taxonomy" id="2811421"/>
    <lineage>
        <taxon>Bacteria</taxon>
        <taxon>Bacillati</taxon>
        <taxon>Actinomycetota</taxon>
        <taxon>Actinomycetes</taxon>
        <taxon>Mycobacteriales</taxon>
        <taxon>Nocardiaceae</taxon>
        <taxon>Rhodococcus</taxon>
    </lineage>
</organism>
<keyword evidence="1" id="KW-1133">Transmembrane helix</keyword>
<reference evidence="3 4" key="1">
    <citation type="journal article" date="2021" name="Microbiol. Resour. Announc.">
        <title>Complete Genome Sequences of Two Rhodococcus sp. Strains with Large and Linear Chromosomes, Isolated from Apple Rhizosphere.</title>
        <authorList>
            <person name="Benning S."/>
            <person name="Brugnone N."/>
            <person name="Siani R."/>
            <person name="Kublik S."/>
            <person name="Schloter M."/>
            <person name="Rad V."/>
        </authorList>
    </citation>
    <scope>NUCLEOTIDE SEQUENCE [LARGE SCALE GENOMIC DNA]</scope>
    <source>
        <strain evidence="3 4">R79</strain>
    </source>
</reference>